<reference evidence="1 2" key="1">
    <citation type="submission" date="2020-08" db="EMBL/GenBank/DDBJ databases">
        <authorList>
            <person name="Liu G."/>
            <person name="Sun C."/>
        </authorList>
    </citation>
    <scope>NUCLEOTIDE SEQUENCE [LARGE SCALE GENOMIC DNA]</scope>
    <source>
        <strain evidence="1 2">OT19</strain>
    </source>
</reference>
<name>A0A7G6VUS5_9SPHN</name>
<proteinExistence type="predicted"/>
<keyword evidence="1" id="KW-0808">Transferase</keyword>
<evidence type="ECO:0000313" key="1">
    <source>
        <dbReference type="EMBL" id="QNE05490.1"/>
    </source>
</evidence>
<sequence length="349" mass="40123">MDETFMNAVDAASRDHRIIAICVCRNEYTRMQSWLAHYRAIGVGCFAVIDNGSDDGTYEFLDAQPDVILTRTTASYAESKFGIRWVDAVRARISNRIWLLHTDADEQIIYRGWPERPLTDLVREAESDGANTIFSFMLDMYPEGPMEDGQPLAGHDLAEAAPLFDSDYHFRLRPVKPWRGPDGWVEVVGGPRVRLMSSVRREARSSWRTYWLRGQSDRVLPRLPRRFLPLALRALPTQMPVLAKYPLVQTQTKVSYHHCHAVGNADVFRESTVLLHFKFLADFADRVRREVERGEHYNGGAEYVRYADMIRRHKGMDLRYPGSARFQGSDQLIEMGLIRDVSDFGAYPF</sequence>
<dbReference type="AlphaFoldDB" id="A0A7G6VUS5"/>
<dbReference type="Pfam" id="PF13704">
    <property type="entry name" value="Glyco_tranf_2_4"/>
    <property type="match status" value="1"/>
</dbReference>
<gene>
    <name evidence="1" type="ORF">H4O24_01955</name>
</gene>
<dbReference type="RefSeq" id="WP_185884585.1">
    <property type="nucleotide sequence ID" value="NZ_CP060052.1"/>
</dbReference>
<accession>A0A7G6VUS5</accession>
<dbReference type="Proteomes" id="UP000515297">
    <property type="component" value="Chromosome"/>
</dbReference>
<evidence type="ECO:0000313" key="2">
    <source>
        <dbReference type="Proteomes" id="UP000515297"/>
    </source>
</evidence>
<organism evidence="1 2">
    <name type="scientific">Croceicoccus marinus</name>
    <dbReference type="NCBI Taxonomy" id="450378"/>
    <lineage>
        <taxon>Bacteria</taxon>
        <taxon>Pseudomonadati</taxon>
        <taxon>Pseudomonadota</taxon>
        <taxon>Alphaproteobacteria</taxon>
        <taxon>Sphingomonadales</taxon>
        <taxon>Erythrobacteraceae</taxon>
        <taxon>Croceicoccus</taxon>
    </lineage>
</organism>
<dbReference type="EMBL" id="CP060052">
    <property type="protein sequence ID" value="QNE05490.1"/>
    <property type="molecule type" value="Genomic_DNA"/>
</dbReference>
<protein>
    <submittedName>
        <fullName evidence="1">Glycosyltransferase family 2 protein</fullName>
    </submittedName>
</protein>
<dbReference type="GO" id="GO:0016740">
    <property type="term" value="F:transferase activity"/>
    <property type="evidence" value="ECO:0007669"/>
    <property type="project" value="UniProtKB-KW"/>
</dbReference>